<feature type="transmembrane region" description="Helical" evidence="1">
    <location>
        <begin position="6"/>
        <end position="25"/>
    </location>
</feature>
<name>A0A1L8TR18_9ENTE</name>
<evidence type="ECO:0000256" key="1">
    <source>
        <dbReference type="SAM" id="Phobius"/>
    </source>
</evidence>
<dbReference type="Proteomes" id="UP000182077">
    <property type="component" value="Unassembled WGS sequence"/>
</dbReference>
<comment type="caution">
    <text evidence="2">The sequence shown here is derived from an EMBL/GenBank/DDBJ whole genome shotgun (WGS) entry which is preliminary data.</text>
</comment>
<organism evidence="2 3">
    <name type="scientific">Enterococcus hermanniensis</name>
    <dbReference type="NCBI Taxonomy" id="249189"/>
    <lineage>
        <taxon>Bacteria</taxon>
        <taxon>Bacillati</taxon>
        <taxon>Bacillota</taxon>
        <taxon>Bacilli</taxon>
        <taxon>Lactobacillales</taxon>
        <taxon>Enterococcaceae</taxon>
        <taxon>Enterococcus</taxon>
    </lineage>
</organism>
<reference evidence="2 3" key="1">
    <citation type="submission" date="2014-12" db="EMBL/GenBank/DDBJ databases">
        <title>Draft genome sequences of 29 type strains of Enterococci.</title>
        <authorList>
            <person name="Zhong Z."/>
            <person name="Sun Z."/>
            <person name="Liu W."/>
            <person name="Zhang W."/>
            <person name="Zhang H."/>
        </authorList>
    </citation>
    <scope>NUCLEOTIDE SEQUENCE [LARGE SCALE GENOMIC DNA]</scope>
    <source>
        <strain evidence="2 3">DSM 17122</strain>
    </source>
</reference>
<keyword evidence="1" id="KW-0812">Transmembrane</keyword>
<keyword evidence="3" id="KW-1185">Reference proteome</keyword>
<dbReference type="AlphaFoldDB" id="A0A1L8TR18"/>
<evidence type="ECO:0000313" key="3">
    <source>
        <dbReference type="Proteomes" id="UP000182077"/>
    </source>
</evidence>
<accession>A0A1L8TR18</accession>
<evidence type="ECO:0000313" key="2">
    <source>
        <dbReference type="EMBL" id="OJG46673.1"/>
    </source>
</evidence>
<dbReference type="RefSeq" id="WP_245791034.1">
    <property type="nucleotide sequence ID" value="NZ_JBHSHK010000005.1"/>
</dbReference>
<sequence>MMTIIFAILIGAVMGWLWTLLVSKIRGRSTNLLLGINSIFGALGAVSANQLLVYGPDLLDLSIIPTIVGAIVLSIVVTYGYFYATNKLEKIRNN</sequence>
<evidence type="ECO:0008006" key="4">
    <source>
        <dbReference type="Google" id="ProtNLM"/>
    </source>
</evidence>
<protein>
    <recommendedName>
        <fullName evidence="4">Transglycosylase</fullName>
    </recommendedName>
</protein>
<gene>
    <name evidence="2" type="ORF">RV04_GL001101</name>
</gene>
<keyword evidence="1" id="KW-1133">Transmembrane helix</keyword>
<dbReference type="EMBL" id="JXKQ01000002">
    <property type="protein sequence ID" value="OJG46673.1"/>
    <property type="molecule type" value="Genomic_DNA"/>
</dbReference>
<feature type="transmembrane region" description="Helical" evidence="1">
    <location>
        <begin position="32"/>
        <end position="51"/>
    </location>
</feature>
<dbReference type="STRING" id="249189.RV04_GL001101"/>
<proteinExistence type="predicted"/>
<keyword evidence="1" id="KW-0472">Membrane</keyword>
<feature type="transmembrane region" description="Helical" evidence="1">
    <location>
        <begin position="63"/>
        <end position="84"/>
    </location>
</feature>